<feature type="region of interest" description="Disordered" evidence="1">
    <location>
        <begin position="1"/>
        <end position="69"/>
    </location>
</feature>
<feature type="compositionally biased region" description="Polar residues" evidence="1">
    <location>
        <begin position="34"/>
        <end position="47"/>
    </location>
</feature>
<dbReference type="OrthoDB" id="10580438at2759"/>
<dbReference type="EMBL" id="CM009757">
    <property type="protein sequence ID" value="PUZ39088.1"/>
    <property type="molecule type" value="Genomic_DNA"/>
</dbReference>
<dbReference type="AlphaFoldDB" id="A0A2T7C6W5"/>
<evidence type="ECO:0000256" key="1">
    <source>
        <dbReference type="SAM" id="MobiDB-lite"/>
    </source>
</evidence>
<evidence type="ECO:0000313" key="3">
    <source>
        <dbReference type="Proteomes" id="UP000244336"/>
    </source>
</evidence>
<dbReference type="Gramene" id="PUZ39088">
    <property type="protein sequence ID" value="PUZ39088"/>
    <property type="gene ID" value="GQ55_9G253900"/>
</dbReference>
<sequence length="69" mass="7292">MRVKCSAGGLQGKSQMHADLCAAEHGKKMERAPNKTSRGAPNPTASSIRPDKTATPRTRPANDPPALLI</sequence>
<organism evidence="2 3">
    <name type="scientific">Panicum hallii var. hallii</name>
    <dbReference type="NCBI Taxonomy" id="1504633"/>
    <lineage>
        <taxon>Eukaryota</taxon>
        <taxon>Viridiplantae</taxon>
        <taxon>Streptophyta</taxon>
        <taxon>Embryophyta</taxon>
        <taxon>Tracheophyta</taxon>
        <taxon>Spermatophyta</taxon>
        <taxon>Magnoliopsida</taxon>
        <taxon>Liliopsida</taxon>
        <taxon>Poales</taxon>
        <taxon>Poaceae</taxon>
        <taxon>PACMAD clade</taxon>
        <taxon>Panicoideae</taxon>
        <taxon>Panicodae</taxon>
        <taxon>Paniceae</taxon>
        <taxon>Panicinae</taxon>
        <taxon>Panicum</taxon>
        <taxon>Panicum sect. Panicum</taxon>
    </lineage>
</organism>
<reference evidence="2 3" key="1">
    <citation type="submission" date="2018-04" db="EMBL/GenBank/DDBJ databases">
        <title>WGS assembly of Panicum hallii var. hallii HAL2.</title>
        <authorList>
            <person name="Lovell J."/>
            <person name="Jenkins J."/>
            <person name="Lowry D."/>
            <person name="Mamidi S."/>
            <person name="Sreedasyam A."/>
            <person name="Weng X."/>
            <person name="Barry K."/>
            <person name="Bonette J."/>
            <person name="Campitelli B."/>
            <person name="Daum C."/>
            <person name="Gordon S."/>
            <person name="Gould B."/>
            <person name="Lipzen A."/>
            <person name="MacQueen A."/>
            <person name="Palacio-Mejia J."/>
            <person name="Plott C."/>
            <person name="Shakirov E."/>
            <person name="Shu S."/>
            <person name="Yoshinaga Y."/>
            <person name="Zane M."/>
            <person name="Rokhsar D."/>
            <person name="Grimwood J."/>
            <person name="Schmutz J."/>
            <person name="Juenger T."/>
        </authorList>
    </citation>
    <scope>NUCLEOTIDE SEQUENCE [LARGE SCALE GENOMIC DNA]</scope>
    <source>
        <strain evidence="3">cv. HAL2</strain>
    </source>
</reference>
<feature type="compositionally biased region" description="Basic and acidic residues" evidence="1">
    <location>
        <begin position="22"/>
        <end position="33"/>
    </location>
</feature>
<name>A0A2T7C6W5_9POAL</name>
<accession>A0A2T7C6W5</accession>
<proteinExistence type="predicted"/>
<evidence type="ECO:0000313" key="2">
    <source>
        <dbReference type="EMBL" id="PUZ39088.1"/>
    </source>
</evidence>
<protein>
    <submittedName>
        <fullName evidence="2">Uncharacterized protein</fullName>
    </submittedName>
</protein>
<keyword evidence="3" id="KW-1185">Reference proteome</keyword>
<gene>
    <name evidence="2" type="ORF">GQ55_9G253900</name>
</gene>
<dbReference type="Proteomes" id="UP000244336">
    <property type="component" value="Chromosome 9"/>
</dbReference>